<accession>A0A9D1ENC3</accession>
<dbReference type="InterPro" id="IPR015867">
    <property type="entry name" value="N-reg_PII/ATP_PRibTrfase_C"/>
</dbReference>
<keyword evidence="1" id="KW-0675">Receptor</keyword>
<dbReference type="SUPFAM" id="SSF54913">
    <property type="entry name" value="GlnB-like"/>
    <property type="match status" value="1"/>
</dbReference>
<dbReference type="EMBL" id="DVIR01000012">
    <property type="protein sequence ID" value="HIS24107.1"/>
    <property type="molecule type" value="Genomic_DNA"/>
</dbReference>
<proteinExistence type="predicted"/>
<dbReference type="PANTHER" id="PTHR38456">
    <property type="entry name" value="CYCLIC DI-AMP RECEPTOR A"/>
    <property type="match status" value="1"/>
</dbReference>
<evidence type="ECO:0000313" key="1">
    <source>
        <dbReference type="EMBL" id="HIS24107.1"/>
    </source>
</evidence>
<name>A0A9D1ENC3_9FIRM</name>
<evidence type="ECO:0000313" key="2">
    <source>
        <dbReference type="Proteomes" id="UP000823982"/>
    </source>
</evidence>
<comment type="caution">
    <text evidence="1">The sequence shown here is derived from an EMBL/GenBank/DDBJ whole genome shotgun (WGS) entry which is preliminary data.</text>
</comment>
<reference evidence="1" key="2">
    <citation type="journal article" date="2021" name="PeerJ">
        <title>Extensive microbial diversity within the chicken gut microbiome revealed by metagenomics and culture.</title>
        <authorList>
            <person name="Gilroy R."/>
            <person name="Ravi A."/>
            <person name="Getino M."/>
            <person name="Pursley I."/>
            <person name="Horton D.L."/>
            <person name="Alikhan N.F."/>
            <person name="Baker D."/>
            <person name="Gharbi K."/>
            <person name="Hall N."/>
            <person name="Watson M."/>
            <person name="Adriaenssens E.M."/>
            <person name="Foster-Nyarko E."/>
            <person name="Jarju S."/>
            <person name="Secka A."/>
            <person name="Antonio M."/>
            <person name="Oren A."/>
            <person name="Chaudhuri R.R."/>
            <person name="La Ragione R."/>
            <person name="Hildebrand F."/>
            <person name="Pallen M.J."/>
        </authorList>
    </citation>
    <scope>NUCLEOTIDE SEQUENCE</scope>
    <source>
        <strain evidence="1">CHK157-1446</strain>
    </source>
</reference>
<dbReference type="Pfam" id="PF06153">
    <property type="entry name" value="CdAMP_rec"/>
    <property type="match status" value="1"/>
</dbReference>
<gene>
    <name evidence="1" type="ORF">IAD01_01730</name>
</gene>
<dbReference type="InterPro" id="IPR011322">
    <property type="entry name" value="N-reg_PII-like_a/b"/>
</dbReference>
<reference evidence="1" key="1">
    <citation type="submission" date="2020-10" db="EMBL/GenBank/DDBJ databases">
        <authorList>
            <person name="Gilroy R."/>
        </authorList>
    </citation>
    <scope>NUCLEOTIDE SEQUENCE</scope>
    <source>
        <strain evidence="1">CHK157-1446</strain>
    </source>
</reference>
<dbReference type="Proteomes" id="UP000823982">
    <property type="component" value="Unassembled WGS sequence"/>
</dbReference>
<protein>
    <submittedName>
        <fullName evidence="1">Cyclic-di-AMP receptor</fullName>
    </submittedName>
</protein>
<dbReference type="InterPro" id="IPR010375">
    <property type="entry name" value="CdAMP_rec"/>
</dbReference>
<organism evidence="1 2">
    <name type="scientific">Candidatus Faeciplasma gallinarum</name>
    <dbReference type="NCBI Taxonomy" id="2840799"/>
    <lineage>
        <taxon>Bacteria</taxon>
        <taxon>Bacillati</taxon>
        <taxon>Bacillota</taxon>
        <taxon>Clostridia</taxon>
        <taxon>Eubacteriales</taxon>
        <taxon>Oscillospiraceae</taxon>
        <taxon>Oscillospiraceae incertae sedis</taxon>
        <taxon>Candidatus Faeciplasma</taxon>
    </lineage>
</organism>
<dbReference type="AlphaFoldDB" id="A0A9D1ENC3"/>
<sequence>MKLIIAIINDDDFRGLSEALIKAEFQSTRLSSTGSFLRSGNSTLLMCVEDERLDECIEIIRTHCRKRKQLVASPALHGAFPSYPVEVIVGGATVFVTDVERFEKY</sequence>
<dbReference type="PANTHER" id="PTHR38456:SF1">
    <property type="entry name" value="CYCLIC DI-AMP RECEPTOR A"/>
    <property type="match status" value="1"/>
</dbReference>
<dbReference type="Gene3D" id="3.30.70.120">
    <property type="match status" value="1"/>
</dbReference>